<gene>
    <name evidence="1" type="ORF">BG454_04715</name>
</gene>
<evidence type="ECO:0000313" key="1">
    <source>
        <dbReference type="EMBL" id="ATX65215.1"/>
    </source>
</evidence>
<evidence type="ECO:0000313" key="2">
    <source>
        <dbReference type="Proteomes" id="UP000228948"/>
    </source>
</evidence>
<dbReference type="EMBL" id="CP024899">
    <property type="protein sequence ID" value="ATX65215.1"/>
    <property type="molecule type" value="Genomic_DNA"/>
</dbReference>
<reference evidence="1 2" key="1">
    <citation type="submission" date="2017-11" db="EMBL/GenBank/DDBJ databases">
        <title>Revised Sequence and Annotation of the Rhodobaca barguzinensis strain alga05 Genome.</title>
        <authorList>
            <person name="Kopejtka K."/>
            <person name="Tomasch J.M."/>
            <person name="Bunk B."/>
            <person name="Koblizek M."/>
        </authorList>
    </citation>
    <scope>NUCLEOTIDE SEQUENCE [LARGE SCALE GENOMIC DNA]</scope>
    <source>
        <strain evidence="2">alga05</strain>
    </source>
</reference>
<dbReference type="RefSeq" id="WP_071479281.1">
    <property type="nucleotide sequence ID" value="NZ_CP024899.1"/>
</dbReference>
<proteinExistence type="predicted"/>
<dbReference type="OrthoDB" id="7744760at2"/>
<accession>A0A2K8KBY1</accession>
<dbReference type="STRING" id="441209.GCA_001870665_03675"/>
<name>A0A2K8KBY1_9RHOB</name>
<sequence length="94" mass="10726">MAYEKLSEKLEKYLARVKAGKASKIKPRDVEKVIAKLRARRAELLDAVEKTPAKAERLNQKLHMADDLIARAEWLLGELHPDAPYQPPTPERPD</sequence>
<organism evidence="1 2">
    <name type="scientific">Roseinatronobacter bogoriensis subsp. barguzinensis</name>
    <dbReference type="NCBI Taxonomy" id="441209"/>
    <lineage>
        <taxon>Bacteria</taxon>
        <taxon>Pseudomonadati</taxon>
        <taxon>Pseudomonadota</taxon>
        <taxon>Alphaproteobacteria</taxon>
        <taxon>Rhodobacterales</taxon>
        <taxon>Paracoccaceae</taxon>
        <taxon>Roseinatronobacter</taxon>
    </lineage>
</organism>
<dbReference type="Proteomes" id="UP000228948">
    <property type="component" value="Chromosome"/>
</dbReference>
<dbReference type="KEGG" id="rbg:BG454_04715"/>
<dbReference type="AlphaFoldDB" id="A0A2K8KBY1"/>
<keyword evidence="2" id="KW-1185">Reference proteome</keyword>
<protein>
    <submittedName>
        <fullName evidence="1">Uncharacterized protein</fullName>
    </submittedName>
</protein>